<dbReference type="InterPro" id="IPR042099">
    <property type="entry name" value="ANL_N_sf"/>
</dbReference>
<dbReference type="GO" id="GO:0031956">
    <property type="term" value="F:medium-chain fatty acid-CoA ligase activity"/>
    <property type="evidence" value="ECO:0007669"/>
    <property type="project" value="TreeGrafter"/>
</dbReference>
<dbReference type="PANTHER" id="PTHR43201">
    <property type="entry name" value="ACYL-COA SYNTHETASE"/>
    <property type="match status" value="1"/>
</dbReference>
<dbReference type="InterPro" id="IPR020845">
    <property type="entry name" value="AMP-binding_CS"/>
</dbReference>
<feature type="domain" description="AMP-binding enzyme C-terminal" evidence="4">
    <location>
        <begin position="428"/>
        <end position="505"/>
    </location>
</feature>
<dbReference type="EC" id="6.2.1.-" evidence="5"/>
<dbReference type="PROSITE" id="PS00455">
    <property type="entry name" value="AMP_BINDING"/>
    <property type="match status" value="1"/>
</dbReference>
<dbReference type="AlphaFoldDB" id="C1B5T2"/>
<dbReference type="InterPro" id="IPR045851">
    <property type="entry name" value="AMP-bd_C_sf"/>
</dbReference>
<evidence type="ECO:0000313" key="6">
    <source>
        <dbReference type="Proteomes" id="UP000002212"/>
    </source>
</evidence>
<proteinExistence type="inferred from homology"/>
<dbReference type="EMBL" id="AP011115">
    <property type="protein sequence ID" value="BAH55343.1"/>
    <property type="molecule type" value="Genomic_DNA"/>
</dbReference>
<dbReference type="Pfam" id="PF13193">
    <property type="entry name" value="AMP-binding_C"/>
    <property type="match status" value="1"/>
</dbReference>
<gene>
    <name evidence="5" type="ordered locus">ROP_70960</name>
</gene>
<name>C1B5T2_RHOOB</name>
<protein>
    <submittedName>
        <fullName evidence="5">Putative acid--CoA ligase</fullName>
        <ecNumber evidence="5">6.2.1.-</ecNumber>
    </submittedName>
</protein>
<evidence type="ECO:0000256" key="1">
    <source>
        <dbReference type="ARBA" id="ARBA00006432"/>
    </source>
</evidence>
<dbReference type="Gene3D" id="3.30.300.30">
    <property type="match status" value="1"/>
</dbReference>
<dbReference type="Gene3D" id="3.40.50.12780">
    <property type="entry name" value="N-terminal domain of ligase-like"/>
    <property type="match status" value="1"/>
</dbReference>
<dbReference type="PATRIC" id="fig|632772.20.peg.7403"/>
<dbReference type="InterPro" id="IPR025110">
    <property type="entry name" value="AMP-bd_C"/>
</dbReference>
<dbReference type="PANTHER" id="PTHR43201:SF5">
    <property type="entry name" value="MEDIUM-CHAIN ACYL-COA LIGASE ACSF2, MITOCHONDRIAL"/>
    <property type="match status" value="1"/>
</dbReference>
<dbReference type="Pfam" id="PF00501">
    <property type="entry name" value="AMP-binding"/>
    <property type="match status" value="1"/>
</dbReference>
<evidence type="ECO:0000259" key="3">
    <source>
        <dbReference type="Pfam" id="PF00501"/>
    </source>
</evidence>
<dbReference type="SUPFAM" id="SSF56801">
    <property type="entry name" value="Acetyl-CoA synthetase-like"/>
    <property type="match status" value="1"/>
</dbReference>
<dbReference type="HOGENOM" id="CLU_000022_59_7_11"/>
<accession>C1B5T2</accession>
<dbReference type="RefSeq" id="WP_015890766.1">
    <property type="nucleotide sequence ID" value="NC_012522.1"/>
</dbReference>
<sequence>MTSGRISELPGHLRADTIFDLVIARAEATPDDTLVIDERRRTVSFREFRESVERVSAGLAERGVTAGTVVSWQLPSWIETMVLTMALSRIGAVQNPLIMMLREPEVEFICRQVGSRLLIVPEEFRGYAHGKMARSVAARLPGIDVLVTDRTLPRAEPRTEQPPPKPTDVRWVFYTSGTTSQPKGARHVDTGLLAAAETFCEAVAPGPDDRIAALAPIAHVGGVLHLLVALMSGAALITTDVFEPEATARLLADTGVTLGGNGTPFAQALLRQQRARDGRLFPDLRAFLIGGAPRPVALHREVSSELGGVGLVSGYGLTECPFIAWGSPSGSPNEIAVTEGRPGPGTFIRIVGADGAEVAAGERGELRVKARQLTVGYVDAALDVEAFDDDGYFRTGDLAFLDDEGCLNIVGRLKDVIIRNMENISAREVEDHLVTVPGLIDSTIIGLPDPETGERVCAVVVPEGSAVAPSLADVCEHLVVRGLNKRKLPVQLEVLDQLPRNAMGKVVKKDLARLFGKDAQ</sequence>
<reference evidence="5 6" key="1">
    <citation type="submission" date="2009-03" db="EMBL/GenBank/DDBJ databases">
        <title>Comparison of the complete genome sequences of Rhodococcus erythropolis PR4 and Rhodococcus opacus B4.</title>
        <authorList>
            <person name="Takarada H."/>
            <person name="Sekine M."/>
            <person name="Hosoyama A."/>
            <person name="Yamada R."/>
            <person name="Fujisawa T."/>
            <person name="Omata S."/>
            <person name="Shimizu A."/>
            <person name="Tsukatani N."/>
            <person name="Tanikawa S."/>
            <person name="Fujita N."/>
            <person name="Harayama S."/>
        </authorList>
    </citation>
    <scope>NUCLEOTIDE SEQUENCE [LARGE SCALE GENOMIC DNA]</scope>
    <source>
        <strain evidence="5 6">B4</strain>
    </source>
</reference>
<dbReference type="GO" id="GO:0006631">
    <property type="term" value="P:fatty acid metabolic process"/>
    <property type="evidence" value="ECO:0007669"/>
    <property type="project" value="TreeGrafter"/>
</dbReference>
<dbReference type="STRING" id="632772.ROP_70960"/>
<comment type="similarity">
    <text evidence="1">Belongs to the ATP-dependent AMP-binding enzyme family.</text>
</comment>
<dbReference type="InterPro" id="IPR000873">
    <property type="entry name" value="AMP-dep_synth/lig_dom"/>
</dbReference>
<feature type="domain" description="AMP-dependent synthetase/ligase" evidence="3">
    <location>
        <begin position="25"/>
        <end position="377"/>
    </location>
</feature>
<keyword evidence="2 5" id="KW-0436">Ligase</keyword>
<evidence type="ECO:0000256" key="2">
    <source>
        <dbReference type="ARBA" id="ARBA00022598"/>
    </source>
</evidence>
<dbReference type="KEGG" id="rop:ROP_70960"/>
<dbReference type="OrthoDB" id="9803968at2"/>
<dbReference type="Proteomes" id="UP000002212">
    <property type="component" value="Chromosome"/>
</dbReference>
<organism evidence="5 6">
    <name type="scientific">Rhodococcus opacus (strain B4)</name>
    <dbReference type="NCBI Taxonomy" id="632772"/>
    <lineage>
        <taxon>Bacteria</taxon>
        <taxon>Bacillati</taxon>
        <taxon>Actinomycetota</taxon>
        <taxon>Actinomycetes</taxon>
        <taxon>Mycobacteriales</taxon>
        <taxon>Nocardiaceae</taxon>
        <taxon>Rhodococcus</taxon>
    </lineage>
</organism>
<evidence type="ECO:0000259" key="4">
    <source>
        <dbReference type="Pfam" id="PF13193"/>
    </source>
</evidence>
<evidence type="ECO:0000313" key="5">
    <source>
        <dbReference type="EMBL" id="BAH55343.1"/>
    </source>
</evidence>